<dbReference type="EC" id="2.8.1.-" evidence="3"/>
<keyword evidence="3 5" id="KW-0808">Transferase</keyword>
<sequence>MTDTLKTPELDNDGYLVHLSDWNEQTADNLARDENITLTPEHWEIIHIIREFYDTFELSPSQRPLVKFVKERLGPEKGNSIYLMKLFPGSPAKLIARIAGLPRPTNCF</sequence>
<dbReference type="OrthoDB" id="9786347at2"/>
<dbReference type="GO" id="GO:0005737">
    <property type="term" value="C:cytoplasm"/>
    <property type="evidence" value="ECO:0007669"/>
    <property type="project" value="UniProtKB-SubCell"/>
</dbReference>
<dbReference type="GO" id="GO:0097163">
    <property type="term" value="F:sulfur carrier activity"/>
    <property type="evidence" value="ECO:0007669"/>
    <property type="project" value="TreeGrafter"/>
</dbReference>
<dbReference type="Gene3D" id="3.30.1420.10">
    <property type="match status" value="1"/>
</dbReference>
<dbReference type="InterPro" id="IPR043163">
    <property type="entry name" value="DsrC-like_N"/>
</dbReference>
<accession>A0A1X7AM38</accession>
<evidence type="ECO:0000256" key="1">
    <source>
        <dbReference type="ARBA" id="ARBA00004496"/>
    </source>
</evidence>
<comment type="subcellular location">
    <subcellularLocation>
        <location evidence="1">Cytoplasm</location>
    </subcellularLocation>
</comment>
<dbReference type="GO" id="GO:0002143">
    <property type="term" value="P:tRNA wobble position uridine thiolation"/>
    <property type="evidence" value="ECO:0007669"/>
    <property type="project" value="TreeGrafter"/>
</dbReference>
<evidence type="ECO:0000256" key="3">
    <source>
        <dbReference type="PIRNR" id="PIRNR006223"/>
    </source>
</evidence>
<keyword evidence="2" id="KW-0963">Cytoplasm</keyword>
<dbReference type="RefSeq" id="WP_087111275.1">
    <property type="nucleotide sequence ID" value="NZ_CBCSCN010000007.1"/>
</dbReference>
<dbReference type="Proteomes" id="UP000196573">
    <property type="component" value="Unassembled WGS sequence"/>
</dbReference>
<dbReference type="Gene3D" id="1.10.10.370">
    <property type="entry name" value="DsrC-like protein, C-terminal domain"/>
    <property type="match status" value="1"/>
</dbReference>
<feature type="active site" description="Cysteine persulfide intermediate" evidence="4">
    <location>
        <position position="107"/>
    </location>
</feature>
<dbReference type="PIRSF" id="PIRSF006223">
    <property type="entry name" value="DsrC_TusE"/>
    <property type="match status" value="1"/>
</dbReference>
<dbReference type="Pfam" id="PF04358">
    <property type="entry name" value="DsrC"/>
    <property type="match status" value="1"/>
</dbReference>
<comment type="function">
    <text evidence="3">Part of a sulfur-relay system.</text>
</comment>
<dbReference type="InterPro" id="IPR007453">
    <property type="entry name" value="DsrC/TusE"/>
</dbReference>
<keyword evidence="6" id="KW-1185">Reference proteome</keyword>
<dbReference type="GO" id="GO:0016740">
    <property type="term" value="F:transferase activity"/>
    <property type="evidence" value="ECO:0007669"/>
    <property type="project" value="UniProtKB-KW"/>
</dbReference>
<organism evidence="5 6">
    <name type="scientific">Parendozoicomonas haliclonae</name>
    <dbReference type="NCBI Taxonomy" id="1960125"/>
    <lineage>
        <taxon>Bacteria</taxon>
        <taxon>Pseudomonadati</taxon>
        <taxon>Pseudomonadota</taxon>
        <taxon>Gammaproteobacteria</taxon>
        <taxon>Oceanospirillales</taxon>
        <taxon>Endozoicomonadaceae</taxon>
        <taxon>Parendozoicomonas</taxon>
    </lineage>
</organism>
<dbReference type="EMBL" id="FWPT01000007">
    <property type="protein sequence ID" value="SMA48985.1"/>
    <property type="molecule type" value="Genomic_DNA"/>
</dbReference>
<gene>
    <name evidence="5" type="primary">tusE</name>
    <name evidence="5" type="ORF">EHSB41UT_02979</name>
</gene>
<proteinExistence type="inferred from homology"/>
<dbReference type="NCBIfam" id="TIGR03342">
    <property type="entry name" value="dsrC_tusE_dsvC"/>
    <property type="match status" value="1"/>
</dbReference>
<dbReference type="PANTHER" id="PTHR37010">
    <property type="entry name" value="SULFURTRANSFERASE TUSE"/>
    <property type="match status" value="1"/>
</dbReference>
<reference evidence="5 6" key="1">
    <citation type="submission" date="2017-03" db="EMBL/GenBank/DDBJ databases">
        <authorList>
            <person name="Afonso C.L."/>
            <person name="Miller P.J."/>
            <person name="Scott M.A."/>
            <person name="Spackman E."/>
            <person name="Goraichik I."/>
            <person name="Dimitrov K.M."/>
            <person name="Suarez D.L."/>
            <person name="Swayne D.E."/>
        </authorList>
    </citation>
    <scope>NUCLEOTIDE SEQUENCE [LARGE SCALE GENOMIC DNA]</scope>
    <source>
        <strain evidence="5">SB41UT1</strain>
    </source>
</reference>
<evidence type="ECO:0000313" key="5">
    <source>
        <dbReference type="EMBL" id="SMA48985.1"/>
    </source>
</evidence>
<evidence type="ECO:0000256" key="4">
    <source>
        <dbReference type="PIRSR" id="PIRSR006223-50"/>
    </source>
</evidence>
<evidence type="ECO:0000313" key="6">
    <source>
        <dbReference type="Proteomes" id="UP000196573"/>
    </source>
</evidence>
<dbReference type="AlphaFoldDB" id="A0A1X7AM38"/>
<dbReference type="InterPro" id="IPR025526">
    <property type="entry name" value="DsrC-like_dom_sf"/>
</dbReference>
<protein>
    <recommendedName>
        <fullName evidence="3">Sulfurtransferase</fullName>
        <ecNumber evidence="3">2.8.1.-</ecNumber>
    </recommendedName>
</protein>
<dbReference type="PANTHER" id="PTHR37010:SF1">
    <property type="entry name" value="SULFURTRANSFERASE TUSE"/>
    <property type="match status" value="1"/>
</dbReference>
<evidence type="ECO:0000256" key="2">
    <source>
        <dbReference type="ARBA" id="ARBA00022490"/>
    </source>
</evidence>
<dbReference type="SUPFAM" id="SSF69721">
    <property type="entry name" value="DsrC, the gamma subunit of dissimilatory sulfite reductase"/>
    <property type="match status" value="1"/>
</dbReference>
<dbReference type="InterPro" id="IPR042072">
    <property type="entry name" value="DsrC-like_C"/>
</dbReference>
<comment type="similarity">
    <text evidence="3">Belongs to the dsrC/tusE family.</text>
</comment>
<name>A0A1X7AM38_9GAMM</name>